<feature type="compositionally biased region" description="Basic and acidic residues" evidence="1">
    <location>
        <begin position="218"/>
        <end position="228"/>
    </location>
</feature>
<keyword evidence="3" id="KW-1185">Reference proteome</keyword>
<dbReference type="AlphaFoldDB" id="A0A6A4HN28"/>
<feature type="region of interest" description="Disordered" evidence="1">
    <location>
        <begin position="1"/>
        <end position="49"/>
    </location>
</feature>
<organism evidence="2 3">
    <name type="scientific">Gymnopus androsaceus JB14</name>
    <dbReference type="NCBI Taxonomy" id="1447944"/>
    <lineage>
        <taxon>Eukaryota</taxon>
        <taxon>Fungi</taxon>
        <taxon>Dikarya</taxon>
        <taxon>Basidiomycota</taxon>
        <taxon>Agaricomycotina</taxon>
        <taxon>Agaricomycetes</taxon>
        <taxon>Agaricomycetidae</taxon>
        <taxon>Agaricales</taxon>
        <taxon>Marasmiineae</taxon>
        <taxon>Omphalotaceae</taxon>
        <taxon>Gymnopus</taxon>
    </lineage>
</organism>
<feature type="region of interest" description="Disordered" evidence="1">
    <location>
        <begin position="160"/>
        <end position="228"/>
    </location>
</feature>
<protein>
    <submittedName>
        <fullName evidence="2">Uncharacterized protein</fullName>
    </submittedName>
</protein>
<feature type="compositionally biased region" description="Polar residues" evidence="1">
    <location>
        <begin position="34"/>
        <end position="49"/>
    </location>
</feature>
<dbReference type="OrthoDB" id="10671826at2759"/>
<feature type="compositionally biased region" description="Pro residues" evidence="1">
    <location>
        <begin position="170"/>
        <end position="189"/>
    </location>
</feature>
<evidence type="ECO:0000313" key="2">
    <source>
        <dbReference type="EMBL" id="KAE9398417.1"/>
    </source>
</evidence>
<sequence length="341" mass="37604">MLGTFMVPPSLSTGQQEGETQQQQEAPDFGNYQWGEQGQRLSVGSQGSSTNRVFGSLPAEVTPPTAAVAYAPPDQKYLPIQTVAQGQHIQTLQPPILLPNPHKTLHHPPSHPTLKEHPRPFNRKGQQTFHTCTDRPLSGGWGVPPAVPPTGPPLRPWGQLGLMGGGGPLGGPPGRPPPGPPGAPPPPTGYPQRWDGIRWMAIPGPQGERGEQGPPGRENGDFERKDRINAESKIDVRKPDDFMGKDPKPTIHEEDSTKVTYTVSFLREVAAIHYQNLLDREIMSGVQNTTLHVWDDFVQVFGEIFGLPNKKLDAQSKLSWTSQQPYESFANFIIWFEEYTF</sequence>
<reference evidence="2" key="1">
    <citation type="journal article" date="2019" name="Environ. Microbiol.">
        <title>Fungal ecological strategies reflected in gene transcription - a case study of two litter decomposers.</title>
        <authorList>
            <person name="Barbi F."/>
            <person name="Kohler A."/>
            <person name="Barry K."/>
            <person name="Baskaran P."/>
            <person name="Daum C."/>
            <person name="Fauchery L."/>
            <person name="Ihrmark K."/>
            <person name="Kuo A."/>
            <person name="LaButti K."/>
            <person name="Lipzen A."/>
            <person name="Morin E."/>
            <person name="Grigoriev I.V."/>
            <person name="Henrissat B."/>
            <person name="Lindahl B."/>
            <person name="Martin F."/>
        </authorList>
    </citation>
    <scope>NUCLEOTIDE SEQUENCE</scope>
    <source>
        <strain evidence="2">JB14</strain>
    </source>
</reference>
<evidence type="ECO:0000313" key="3">
    <source>
        <dbReference type="Proteomes" id="UP000799118"/>
    </source>
</evidence>
<dbReference type="EMBL" id="ML769483">
    <property type="protein sequence ID" value="KAE9398417.1"/>
    <property type="molecule type" value="Genomic_DNA"/>
</dbReference>
<evidence type="ECO:0000256" key="1">
    <source>
        <dbReference type="SAM" id="MobiDB-lite"/>
    </source>
</evidence>
<feature type="compositionally biased region" description="Low complexity" evidence="1">
    <location>
        <begin position="13"/>
        <end position="25"/>
    </location>
</feature>
<proteinExistence type="predicted"/>
<accession>A0A6A4HN28</accession>
<dbReference type="Proteomes" id="UP000799118">
    <property type="component" value="Unassembled WGS sequence"/>
</dbReference>
<gene>
    <name evidence="2" type="ORF">BT96DRAFT_994899</name>
</gene>
<name>A0A6A4HN28_9AGAR</name>